<reference evidence="6" key="1">
    <citation type="journal article" date="2019" name="Int. J. Syst. Evol. Microbiol.">
        <title>The Global Catalogue of Microorganisms (GCM) 10K type strain sequencing project: providing services to taxonomists for standard genome sequencing and annotation.</title>
        <authorList>
            <consortium name="The Broad Institute Genomics Platform"/>
            <consortium name="The Broad Institute Genome Sequencing Center for Infectious Disease"/>
            <person name="Wu L."/>
            <person name="Ma J."/>
        </authorList>
    </citation>
    <scope>NUCLEOTIDE SEQUENCE [LARGE SCALE GENOMIC DNA]</scope>
    <source>
        <strain evidence="6">CCUG 37865</strain>
    </source>
</reference>
<evidence type="ECO:0000313" key="6">
    <source>
        <dbReference type="Proteomes" id="UP001595882"/>
    </source>
</evidence>
<dbReference type="Pfam" id="PF06722">
    <property type="entry name" value="EryCIII-like_C"/>
    <property type="match status" value="1"/>
</dbReference>
<proteinExistence type="inferred from homology"/>
<dbReference type="PANTHER" id="PTHR21015:SF22">
    <property type="entry name" value="GLYCOSYLTRANSFERASE"/>
    <property type="match status" value="1"/>
</dbReference>
<comment type="caution">
    <text evidence="5">The sequence shown here is derived from an EMBL/GenBank/DDBJ whole genome shotgun (WGS) entry which is preliminary data.</text>
</comment>
<organism evidence="5 6">
    <name type="scientific">Gracilibacillus xinjiangensis</name>
    <dbReference type="NCBI Taxonomy" id="1193282"/>
    <lineage>
        <taxon>Bacteria</taxon>
        <taxon>Bacillati</taxon>
        <taxon>Bacillota</taxon>
        <taxon>Bacilli</taxon>
        <taxon>Bacillales</taxon>
        <taxon>Bacillaceae</taxon>
        <taxon>Gracilibacillus</taxon>
    </lineage>
</organism>
<dbReference type="Proteomes" id="UP001595882">
    <property type="component" value="Unassembled WGS sequence"/>
</dbReference>
<evidence type="ECO:0000259" key="4">
    <source>
        <dbReference type="Pfam" id="PF06722"/>
    </source>
</evidence>
<dbReference type="NCBIfam" id="TIGR01426">
    <property type="entry name" value="MGT"/>
    <property type="match status" value="1"/>
</dbReference>
<dbReference type="PANTHER" id="PTHR21015">
    <property type="entry name" value="UDP-N-ACETYLGLUCOSAMINE--N-ACETYLMURAMYL-(PENTAPEPTIDE) PYROPHOSPHORYL-UNDECAPRENOL N-ACETYLGLUCOSAMINE TRANSFERASE 1"/>
    <property type="match status" value="1"/>
</dbReference>
<dbReference type="CDD" id="cd03784">
    <property type="entry name" value="GT1_Gtf-like"/>
    <property type="match status" value="1"/>
</dbReference>
<evidence type="ECO:0000256" key="2">
    <source>
        <dbReference type="ARBA" id="ARBA00022679"/>
    </source>
</evidence>
<keyword evidence="2" id="KW-0808">Transferase</keyword>
<dbReference type="InterPro" id="IPR002213">
    <property type="entry name" value="UDP_glucos_trans"/>
</dbReference>
<dbReference type="Gene3D" id="3.40.50.2000">
    <property type="entry name" value="Glycogen Phosphorylase B"/>
    <property type="match status" value="2"/>
</dbReference>
<sequence length="394" mass="44154">MSRIVFFSLPAHGHTNPTIPVVAELTARGHDVIYYSFHAFKERIENAGAEFIACDEYLPALSEKEINQKAGRDFAALIEMMVDTTIAMEEKICAALEKRQPDCIVSDSLSLWGELFAKKLNIPYVCSTTTFAMNQHTSKLMKPGIREIIRMVLGMPRINKKIQLLHAHGYHVDHFTSLIQNDNNTDTIVYTSKAFQPMTDTFSNKFTFVGPSIQQSLANHAKEKNKRKMIYISLGTVLNQNRVFYQNCIQAFSGSDFDIVMSVGEKIDLANLGQIPENFTVKKSFDQISILQQADVFISHSGMNSVNESLYFGVPLILYPFHSEQRLIADRVAELGAGLLLKSSKPKQLAKAVTELLEIPSYFKNAQKLSENFQLTGGEAEAVNVILGKIEEEC</sequence>
<evidence type="ECO:0000256" key="3">
    <source>
        <dbReference type="ARBA" id="ARBA00023136"/>
    </source>
</evidence>
<dbReference type="SUPFAM" id="SSF53756">
    <property type="entry name" value="UDP-Glycosyltransferase/glycogen phosphorylase"/>
    <property type="match status" value="1"/>
</dbReference>
<evidence type="ECO:0000313" key="5">
    <source>
        <dbReference type="EMBL" id="MFC4402912.1"/>
    </source>
</evidence>
<dbReference type="InterPro" id="IPR006326">
    <property type="entry name" value="UDPGT_MGT-like"/>
</dbReference>
<dbReference type="RefSeq" id="WP_390250952.1">
    <property type="nucleotide sequence ID" value="NZ_JBHSDT010000004.1"/>
</dbReference>
<keyword evidence="3" id="KW-0472">Membrane</keyword>
<dbReference type="InterPro" id="IPR010610">
    <property type="entry name" value="EryCIII-like_C"/>
</dbReference>
<dbReference type="EMBL" id="JBHSDT010000004">
    <property type="protein sequence ID" value="MFC4402912.1"/>
    <property type="molecule type" value="Genomic_DNA"/>
</dbReference>
<feature type="domain" description="Erythromycin biosynthesis protein CIII-like C-terminal" evidence="4">
    <location>
        <begin position="254"/>
        <end position="373"/>
    </location>
</feature>
<protein>
    <submittedName>
        <fullName evidence="5">Macrolide family glycosyltransferase</fullName>
    </submittedName>
</protein>
<gene>
    <name evidence="5" type="ORF">ACFOY7_07480</name>
</gene>
<keyword evidence="6" id="KW-1185">Reference proteome</keyword>
<comment type="similarity">
    <text evidence="1">Belongs to the UDP-glycosyltransferase family.</text>
</comment>
<name>A0ABV8WSQ7_9BACI</name>
<accession>A0ABV8WSQ7</accession>
<evidence type="ECO:0000256" key="1">
    <source>
        <dbReference type="ARBA" id="ARBA00009995"/>
    </source>
</evidence>